<keyword evidence="1" id="KW-0012">Acyltransferase</keyword>
<keyword evidence="1" id="KW-0808">Transferase</keyword>
<proteinExistence type="predicted"/>
<accession>A0ACC1JUR4</accession>
<keyword evidence="2" id="KW-1185">Reference proteome</keyword>
<evidence type="ECO:0000313" key="1">
    <source>
        <dbReference type="EMBL" id="KAJ2767857.1"/>
    </source>
</evidence>
<name>A0ACC1JUR4_9FUNG</name>
<dbReference type="Proteomes" id="UP001140234">
    <property type="component" value="Unassembled WGS sequence"/>
</dbReference>
<keyword evidence="1" id="KW-0436">Ligase</keyword>
<dbReference type="EMBL" id="JANBUJ010001320">
    <property type="protein sequence ID" value="KAJ2767857.1"/>
    <property type="molecule type" value="Genomic_DNA"/>
</dbReference>
<gene>
    <name evidence="1" type="primary">HUL5</name>
    <name evidence="1" type="ORF">IWQ57_003781</name>
</gene>
<dbReference type="EC" id="2.3.2.26" evidence="1"/>
<reference evidence="1" key="1">
    <citation type="submission" date="2022-07" db="EMBL/GenBank/DDBJ databases">
        <title>Phylogenomic reconstructions and comparative analyses of Kickxellomycotina fungi.</title>
        <authorList>
            <person name="Reynolds N.K."/>
            <person name="Stajich J.E."/>
            <person name="Barry K."/>
            <person name="Grigoriev I.V."/>
            <person name="Crous P."/>
            <person name="Smith M.E."/>
        </authorList>
    </citation>
    <scope>NUCLEOTIDE SEQUENCE</scope>
    <source>
        <strain evidence="1">CBS 109366</strain>
    </source>
</reference>
<comment type="caution">
    <text evidence="1">The sequence shown here is derived from an EMBL/GenBank/DDBJ whole genome shotgun (WGS) entry which is preliminary data.</text>
</comment>
<protein>
    <submittedName>
        <fullName evidence="1">Ubiquitin-protein ligase (E3)</fullName>
        <ecNumber evidence="1">2.3.2.26</ecNumber>
    </submittedName>
</protein>
<sequence length="1021" mass="110597">MFSFQGDFRQKRNINLGGRRRNDTARETAQAVLSRAHDERQKREEQRQQHAAARTIQRLLTTRRSTAQWRQRQRARLDMAVVEDPSAPDEAVFGSLAEFVVCCNGSAEDIGRLHAILRSLFLAGAARPRYQQIVERARASGAPIGEEKWRTLALRLFASVLAAPGAGRPSVDIGIVLDSLASAVRTESAQQPLLRSLVESRGLYAFLSRCLLVEQPPAGSVESAVLLAVGPAGSAALEDVAMPRFVRWILAVPGLPSRIGVRGVTAISKAHIDWCRATRCICEEAAQRAAEGGLGQPGGAAAREAASQLVAISLLGNMAAFVAPQLSRQGPLTPIDRGFIEAGAACARMVPSCDLLGARRPAAAGRQAGSEGAALKWMNNVLSVDALGMLVRASCGSDGHGRVAQGLLLTFIQRWGSAARSAVVDSIFQAVDIRAVGWRAALRDPQLLELFAGDRARVDAIKLHDLAQFQLLCALLSRQLETIGDDELFQQGMSLPLADIRVIARVCRNIAFALHWAHEPFVDDLARLRDAAAALTQQLFALNARRPFVEDGFWLVPPSLLDMASFADKVAEDPMFSAESRPEPISGSSSDSSGSDGDASSDESDAEADGMSRAGVRAPDGRLEWMAHTYSSIARQPQRRADQQILTPRIAVLRSIPFVVPFNDRVRLFHALVNRDRVRLGIAPIGRAAGPAPMALYTAARATVRRGSVFNDGFHALFPVLTGKPNAAPAGNAAGSQDAMHPDRGTSWPDGPGSDESPFPDLDAFGLAGPPRLPARGADGSPIGQPDMFRYRMQITFVDERGMPEAGVDGGGVFKEFLTSLVREAFDPRMGLFRAARSHRIYPDPDAVLVDPEQRRLALDKYRFLGAVIGKALYEGVLVDAPFALFFLGYCVGKLPEFNDLPTLDEDLYRGLVALKNYPATGPAAADDDADEIYRVFGLDFTTTVGLRDGGTRTVPLVPRGDSVRVTSHNRLLYLDLVAQHKLVRQIDAQVKAFVAGLHAVVPENWLRLLFASPRELERLL</sequence>
<evidence type="ECO:0000313" key="2">
    <source>
        <dbReference type="Proteomes" id="UP001140234"/>
    </source>
</evidence>
<organism evidence="1 2">
    <name type="scientific">Coemansia nantahalensis</name>
    <dbReference type="NCBI Taxonomy" id="2789366"/>
    <lineage>
        <taxon>Eukaryota</taxon>
        <taxon>Fungi</taxon>
        <taxon>Fungi incertae sedis</taxon>
        <taxon>Zoopagomycota</taxon>
        <taxon>Kickxellomycotina</taxon>
        <taxon>Kickxellomycetes</taxon>
        <taxon>Kickxellales</taxon>
        <taxon>Kickxellaceae</taxon>
        <taxon>Coemansia</taxon>
    </lineage>
</organism>
<feature type="non-terminal residue" evidence="1">
    <location>
        <position position="1021"/>
    </location>
</feature>